<proteinExistence type="predicted"/>
<dbReference type="PANTHER" id="PTHR36115:SF4">
    <property type="entry name" value="MEMBRANE PROTEIN"/>
    <property type="match status" value="1"/>
</dbReference>
<comment type="caution">
    <text evidence="9">The sequence shown here is derived from an EMBL/GenBank/DDBJ whole genome shotgun (WGS) entry which is preliminary data.</text>
</comment>
<feature type="region of interest" description="Disordered" evidence="6">
    <location>
        <begin position="1"/>
        <end position="98"/>
    </location>
</feature>
<feature type="compositionally biased region" description="Pro residues" evidence="6">
    <location>
        <begin position="71"/>
        <end position="82"/>
    </location>
</feature>
<keyword evidence="5 7" id="KW-0472">Membrane</keyword>
<feature type="transmembrane region" description="Helical" evidence="7">
    <location>
        <begin position="110"/>
        <end position="133"/>
    </location>
</feature>
<dbReference type="RefSeq" id="WP_100889998.1">
    <property type="nucleotide sequence ID" value="NZ_JBHSVH010000002.1"/>
</dbReference>
<evidence type="ECO:0000256" key="3">
    <source>
        <dbReference type="ARBA" id="ARBA00022692"/>
    </source>
</evidence>
<evidence type="ECO:0000256" key="6">
    <source>
        <dbReference type="SAM" id="MobiDB-lite"/>
    </source>
</evidence>
<comment type="subcellular location">
    <subcellularLocation>
        <location evidence="1">Cell membrane</location>
        <topology evidence="1">Multi-pass membrane protein</topology>
    </subcellularLocation>
</comment>
<dbReference type="InterPro" id="IPR051791">
    <property type="entry name" value="Pra-immunoreactive"/>
</dbReference>
<name>A0ABW2G0M5_9ACTN</name>
<evidence type="ECO:0000313" key="9">
    <source>
        <dbReference type="EMBL" id="MFC7181405.1"/>
    </source>
</evidence>
<feature type="compositionally biased region" description="Low complexity" evidence="6">
    <location>
        <begin position="50"/>
        <end position="70"/>
    </location>
</feature>
<dbReference type="InterPro" id="IPR010432">
    <property type="entry name" value="RDD"/>
</dbReference>
<organism evidence="9 10">
    <name type="scientific">Kitasatospora paranensis</name>
    <dbReference type="NCBI Taxonomy" id="258053"/>
    <lineage>
        <taxon>Bacteria</taxon>
        <taxon>Bacillati</taxon>
        <taxon>Actinomycetota</taxon>
        <taxon>Actinomycetes</taxon>
        <taxon>Kitasatosporales</taxon>
        <taxon>Streptomycetaceae</taxon>
        <taxon>Kitasatospora</taxon>
    </lineage>
</organism>
<evidence type="ECO:0000256" key="1">
    <source>
        <dbReference type="ARBA" id="ARBA00004651"/>
    </source>
</evidence>
<evidence type="ECO:0000259" key="8">
    <source>
        <dbReference type="Pfam" id="PF06271"/>
    </source>
</evidence>
<keyword evidence="2" id="KW-1003">Cell membrane</keyword>
<reference evidence="10" key="1">
    <citation type="journal article" date="2019" name="Int. J. Syst. Evol. Microbiol.">
        <title>The Global Catalogue of Microorganisms (GCM) 10K type strain sequencing project: providing services to taxonomists for standard genome sequencing and annotation.</title>
        <authorList>
            <consortium name="The Broad Institute Genomics Platform"/>
            <consortium name="The Broad Institute Genome Sequencing Center for Infectious Disease"/>
            <person name="Wu L."/>
            <person name="Ma J."/>
        </authorList>
    </citation>
    <scope>NUCLEOTIDE SEQUENCE [LARGE SCALE GENOMIC DNA]</scope>
    <source>
        <strain evidence="10">CGMCC 1.12859</strain>
    </source>
</reference>
<dbReference type="PANTHER" id="PTHR36115">
    <property type="entry name" value="PROLINE-RICH ANTIGEN HOMOLOG-RELATED"/>
    <property type="match status" value="1"/>
</dbReference>
<keyword evidence="10" id="KW-1185">Reference proteome</keyword>
<keyword evidence="3 7" id="KW-0812">Transmembrane</keyword>
<evidence type="ECO:0000313" key="10">
    <source>
        <dbReference type="Proteomes" id="UP001596435"/>
    </source>
</evidence>
<dbReference type="Proteomes" id="UP001596435">
    <property type="component" value="Unassembled WGS sequence"/>
</dbReference>
<evidence type="ECO:0000256" key="5">
    <source>
        <dbReference type="ARBA" id="ARBA00023136"/>
    </source>
</evidence>
<evidence type="ECO:0000256" key="2">
    <source>
        <dbReference type="ARBA" id="ARBA00022475"/>
    </source>
</evidence>
<protein>
    <submittedName>
        <fullName evidence="9">RDD family protein</fullName>
    </submittedName>
</protein>
<feature type="transmembrane region" description="Helical" evidence="7">
    <location>
        <begin position="193"/>
        <end position="211"/>
    </location>
</feature>
<accession>A0ABW2G0M5</accession>
<evidence type="ECO:0000256" key="4">
    <source>
        <dbReference type="ARBA" id="ARBA00022989"/>
    </source>
</evidence>
<dbReference type="Pfam" id="PF06271">
    <property type="entry name" value="RDD"/>
    <property type="match status" value="1"/>
</dbReference>
<feature type="domain" description="RDD" evidence="8">
    <location>
        <begin position="105"/>
        <end position="232"/>
    </location>
</feature>
<gene>
    <name evidence="9" type="ORF">ACFQMG_17780</name>
</gene>
<sequence length="239" mass="24695">MSTYDPPGPAGQEPEGGDKPSFDKQPPNGGTPSGAPSDPYGAPPPPPAGGSPYDSPAGPDAPAGYDATYGAPPPQYGAPPPPPRHDAPPTAPGAGPVPGMPALGSWPSRIVATVMDFVLVEIVAALLVLPFASLTEQDGWVGATWLGYLLFLVYQGVMLSRDGQTLGKKVMKVRVAMLIDGSPPSPSAAWTRAATFIVPALICCGGLWWPIDGLFGVFDKPYRQCIHDKAAKTVVVSTV</sequence>
<feature type="transmembrane region" description="Helical" evidence="7">
    <location>
        <begin position="139"/>
        <end position="159"/>
    </location>
</feature>
<evidence type="ECO:0000256" key="7">
    <source>
        <dbReference type="SAM" id="Phobius"/>
    </source>
</evidence>
<dbReference type="EMBL" id="JBHTAJ010000031">
    <property type="protein sequence ID" value="MFC7181405.1"/>
    <property type="molecule type" value="Genomic_DNA"/>
</dbReference>
<keyword evidence="4 7" id="KW-1133">Transmembrane helix</keyword>